<sequence length="104" mass="12319">MDCNKIIKKLKSCHFKEIISNKNWLEEDSTMYAKEIRPDIFLLFIMIKDPNAENTRALIAHFDDFKSVGITAPKQILFYLSIKSEKDLHYLEKYLKTKNELTTF</sequence>
<gene>
    <name evidence="1" type="ORF">SAMN05421846_11631</name>
</gene>
<dbReference type="Proteomes" id="UP000198869">
    <property type="component" value="Unassembled WGS sequence"/>
</dbReference>
<evidence type="ECO:0000313" key="1">
    <source>
        <dbReference type="EMBL" id="SDI86272.1"/>
    </source>
</evidence>
<name>A0A1G8P1A1_9FLAO</name>
<evidence type="ECO:0000313" key="2">
    <source>
        <dbReference type="Proteomes" id="UP000198869"/>
    </source>
</evidence>
<keyword evidence="2" id="KW-1185">Reference proteome</keyword>
<organism evidence="1 2">
    <name type="scientific">Chryseobacterium taeanense</name>
    <dbReference type="NCBI Taxonomy" id="311334"/>
    <lineage>
        <taxon>Bacteria</taxon>
        <taxon>Pseudomonadati</taxon>
        <taxon>Bacteroidota</taxon>
        <taxon>Flavobacteriia</taxon>
        <taxon>Flavobacteriales</taxon>
        <taxon>Weeksellaceae</taxon>
        <taxon>Chryseobacterium group</taxon>
        <taxon>Chryseobacterium</taxon>
    </lineage>
</organism>
<reference evidence="2" key="1">
    <citation type="submission" date="2016-10" db="EMBL/GenBank/DDBJ databases">
        <authorList>
            <person name="Varghese N."/>
            <person name="Submissions S."/>
        </authorList>
    </citation>
    <scope>NUCLEOTIDE SEQUENCE [LARGE SCALE GENOMIC DNA]</scope>
    <source>
        <strain evidence="2">DSM 17071</strain>
    </source>
</reference>
<proteinExistence type="predicted"/>
<dbReference type="OrthoDB" id="1273088at2"/>
<dbReference type="EMBL" id="FNDW01000016">
    <property type="protein sequence ID" value="SDI86272.1"/>
    <property type="molecule type" value="Genomic_DNA"/>
</dbReference>
<dbReference type="STRING" id="311334.SAMN05421846_11631"/>
<protein>
    <submittedName>
        <fullName evidence="1">Uncharacterized protein</fullName>
    </submittedName>
</protein>
<dbReference type="AlphaFoldDB" id="A0A1G8P1A1"/>
<dbReference type="RefSeq" id="WP_089861374.1">
    <property type="nucleotide sequence ID" value="NZ_FNDW01000016.1"/>
</dbReference>
<accession>A0A1G8P1A1</accession>